<comment type="caution">
    <text evidence="3">The sequence shown here is derived from an EMBL/GenBank/DDBJ whole genome shotgun (WGS) entry which is preliminary data.</text>
</comment>
<accession>A0A015ZET9</accession>
<dbReference type="EMBL" id="JGDM01000088">
    <property type="protein sequence ID" value="EXZ42887.1"/>
    <property type="molecule type" value="Genomic_DNA"/>
</dbReference>
<proteinExistence type="predicted"/>
<organism evidence="3 4">
    <name type="scientific">Bacteroides fragilis str. 2-F-2 #4</name>
    <dbReference type="NCBI Taxonomy" id="1339280"/>
    <lineage>
        <taxon>Bacteria</taxon>
        <taxon>Pseudomonadati</taxon>
        <taxon>Bacteroidota</taxon>
        <taxon>Bacteroidia</taxon>
        <taxon>Bacteroidales</taxon>
        <taxon>Bacteroidaceae</taxon>
        <taxon>Bacteroides</taxon>
    </lineage>
</organism>
<feature type="transmembrane region" description="Helical" evidence="1">
    <location>
        <begin position="39"/>
        <end position="60"/>
    </location>
</feature>
<gene>
    <name evidence="3" type="ORF">M076_3960</name>
</gene>
<dbReference type="Proteomes" id="UP000022272">
    <property type="component" value="Unassembled WGS sequence"/>
</dbReference>
<keyword evidence="1" id="KW-1133">Transmembrane helix</keyword>
<keyword evidence="1" id="KW-0812">Transmembrane</keyword>
<feature type="transmembrane region" description="Helical" evidence="1">
    <location>
        <begin position="12"/>
        <end position="33"/>
    </location>
</feature>
<dbReference type="AlphaFoldDB" id="A0A015ZET9"/>
<evidence type="ECO:0000313" key="4">
    <source>
        <dbReference type="Proteomes" id="UP000022272"/>
    </source>
</evidence>
<dbReference type="Pfam" id="PF10882">
    <property type="entry name" value="bPH_5"/>
    <property type="match status" value="1"/>
</dbReference>
<feature type="domain" description="Bacterial Pleckstrin homology" evidence="2">
    <location>
        <begin position="63"/>
        <end position="154"/>
    </location>
</feature>
<dbReference type="PATRIC" id="fig|1339280.3.peg.3792"/>
<evidence type="ECO:0000259" key="2">
    <source>
        <dbReference type="Pfam" id="PF10882"/>
    </source>
</evidence>
<name>A0A015ZET9_BACFG</name>
<sequence length="199" mass="23079">MEKYYSTNSPINTTTIIKTIIVAMLFIIAAAIVFASGGYWLGISIILLLLVVMVVTYFCIPRKIIVTDTDIVLYNHGFKRRIPKCDILKARSVTAKDRNGLWRKFAVEGVWGYCGIYASKIHKNLYIYASQSKNWILIETERKNYIVSPENLDIIDVINKWYYLQFSGYWSTFMGHCPEFCVNRKLQDSGFIFKSHFQI</sequence>
<keyword evidence="1" id="KW-0472">Membrane</keyword>
<dbReference type="InterPro" id="IPR027783">
    <property type="entry name" value="Bacterial_PH-related"/>
</dbReference>
<evidence type="ECO:0000256" key="1">
    <source>
        <dbReference type="SAM" id="Phobius"/>
    </source>
</evidence>
<protein>
    <recommendedName>
        <fullName evidence="2">Bacterial Pleckstrin homology domain-containing protein</fullName>
    </recommendedName>
</protein>
<dbReference type="RefSeq" id="WP_230586246.1">
    <property type="nucleotide sequence ID" value="NZ_JGDM01000088.1"/>
</dbReference>
<reference evidence="3 4" key="1">
    <citation type="submission" date="2014-02" db="EMBL/GenBank/DDBJ databases">
        <authorList>
            <person name="Sears C."/>
            <person name="Carroll K."/>
            <person name="Sack B.R."/>
            <person name="Qadri F."/>
            <person name="Myers L.L."/>
            <person name="Chung G.-T."/>
            <person name="Escheverria P."/>
            <person name="Fraser C.M."/>
            <person name="Sadzewicz L."/>
            <person name="Shefchek K.A."/>
            <person name="Tallon L."/>
            <person name="Das S.P."/>
            <person name="Daugherty S."/>
            <person name="Mongodin E.F."/>
        </authorList>
    </citation>
    <scope>NUCLEOTIDE SEQUENCE [LARGE SCALE GENOMIC DNA]</scope>
    <source>
        <strain evidence="3 4">2-F-2 #4</strain>
    </source>
</reference>
<evidence type="ECO:0000313" key="3">
    <source>
        <dbReference type="EMBL" id="EXZ42887.1"/>
    </source>
</evidence>